<evidence type="ECO:0000313" key="3">
    <source>
        <dbReference type="Proteomes" id="UP000567293"/>
    </source>
</evidence>
<evidence type="ECO:0000313" key="2">
    <source>
        <dbReference type="EMBL" id="MBA0083357.1"/>
    </source>
</evidence>
<keyword evidence="1" id="KW-0472">Membrane</keyword>
<accession>A0A7V8SV78</accession>
<dbReference type="EMBL" id="JACDQQ010000001">
    <property type="protein sequence ID" value="MBA0083357.1"/>
    <property type="molecule type" value="Genomic_DNA"/>
</dbReference>
<keyword evidence="1" id="KW-0812">Transmembrane</keyword>
<feature type="transmembrane region" description="Helical" evidence="1">
    <location>
        <begin position="106"/>
        <end position="125"/>
    </location>
</feature>
<evidence type="ECO:0000256" key="1">
    <source>
        <dbReference type="SAM" id="Phobius"/>
    </source>
</evidence>
<keyword evidence="3" id="KW-1185">Reference proteome</keyword>
<dbReference type="AlphaFoldDB" id="A0A7V8SV78"/>
<comment type="caution">
    <text evidence="2">The sequence shown here is derived from an EMBL/GenBank/DDBJ whole genome shotgun (WGS) entry which is preliminary data.</text>
</comment>
<proteinExistence type="predicted"/>
<protein>
    <submittedName>
        <fullName evidence="2">Uncharacterized protein</fullName>
    </submittedName>
</protein>
<organism evidence="2 3">
    <name type="scientific">Candidatus Acidiferrum panamense</name>
    <dbReference type="NCBI Taxonomy" id="2741543"/>
    <lineage>
        <taxon>Bacteria</taxon>
        <taxon>Pseudomonadati</taxon>
        <taxon>Acidobacteriota</taxon>
        <taxon>Terriglobia</taxon>
        <taxon>Candidatus Acidiferrales</taxon>
        <taxon>Candidatus Acidiferrum</taxon>
    </lineage>
</organism>
<name>A0A7V8SV78_9BACT</name>
<reference evidence="2" key="1">
    <citation type="submission" date="2020-06" db="EMBL/GenBank/DDBJ databases">
        <title>Legume-microbial interactions unlock mineral nutrients during tropical forest succession.</title>
        <authorList>
            <person name="Epihov D.Z."/>
        </authorList>
    </citation>
    <scope>NUCLEOTIDE SEQUENCE [LARGE SCALE GENOMIC DNA]</scope>
    <source>
        <strain evidence="2">Pan2503</strain>
    </source>
</reference>
<feature type="transmembrane region" description="Helical" evidence="1">
    <location>
        <begin position="77"/>
        <end position="94"/>
    </location>
</feature>
<gene>
    <name evidence="2" type="ORF">HRJ53_00005</name>
</gene>
<dbReference type="Proteomes" id="UP000567293">
    <property type="component" value="Unassembled WGS sequence"/>
</dbReference>
<keyword evidence="1" id="KW-1133">Transmembrane helix</keyword>
<sequence length="154" mass="15554">MKGGNTLTFVVTMTPTGGLKSAVALACAGALTGATCTVSPSSVTAADGVTPQQAQVSMTTNALVIPPTRLPVPAPPFVWRWIPLFLALLLLALVPKMRPIRVRLGMAAAVILLAFLAGCAGSPTAPKGPVPVTLTITGTSGASAHSVQVNVMVQ</sequence>